<proteinExistence type="predicted"/>
<accession>A0A6M4GPY0</accession>
<dbReference type="Proteomes" id="UP000501534">
    <property type="component" value="Chromosome"/>
</dbReference>
<gene>
    <name evidence="2" type="ORF">DSM104443_00161</name>
</gene>
<name>A0A6M4GPY0_9PROT</name>
<reference evidence="2 3" key="1">
    <citation type="submission" date="2020-04" db="EMBL/GenBank/DDBJ databases">
        <title>Usitatibacter rugosus gen. nov., sp. nov. and Usitatibacter palustris sp. nov., novel members of Usitatibacteraceae fam. nov. within the order Nitrosomonadales isolated from soil.</title>
        <authorList>
            <person name="Huber K.J."/>
            <person name="Neumann-Schaal M."/>
            <person name="Geppert A."/>
            <person name="Luckner M."/>
            <person name="Wanner G."/>
            <person name="Overmann J."/>
        </authorList>
    </citation>
    <scope>NUCLEOTIDE SEQUENCE [LARGE SCALE GENOMIC DNA]</scope>
    <source>
        <strain evidence="2 3">0125_3</strain>
    </source>
</reference>
<keyword evidence="3" id="KW-1185">Reference proteome</keyword>
<dbReference type="KEGG" id="uru:DSM104443_00161"/>
<dbReference type="EMBL" id="CP053069">
    <property type="protein sequence ID" value="QJR09125.1"/>
    <property type="molecule type" value="Genomic_DNA"/>
</dbReference>
<protein>
    <recommendedName>
        <fullName evidence="4">YHS domain-containing protein</fullName>
    </recommendedName>
</protein>
<evidence type="ECO:0008006" key="4">
    <source>
        <dbReference type="Google" id="ProtNLM"/>
    </source>
</evidence>
<sequence>MASITNRLLILCFAVLGLSGCAPMFTQSPGEGLSPVNAVSEGEDKHLFLFGYDVVNYFTDNTHKAGDPAIKSVYKGVTFRFATAEHKKMFDMAPEKFIPQFGGYCTNGIVYGIPWGGNANSWAMIDGKVYIFGGQGAKDAFLLDPKGNMALANKYWSEEMNGSNAFWQRSKRMVFRVPHYKTSEALAAEVAKAKAEGKLL</sequence>
<dbReference type="AlphaFoldDB" id="A0A6M4GPY0"/>
<dbReference type="NCBIfam" id="NF041384">
    <property type="entry name" value="YHS_seleno_dom"/>
    <property type="match status" value="1"/>
</dbReference>
<dbReference type="PROSITE" id="PS51257">
    <property type="entry name" value="PROKAR_LIPOPROTEIN"/>
    <property type="match status" value="1"/>
</dbReference>
<feature type="signal peptide" evidence="1">
    <location>
        <begin position="1"/>
        <end position="24"/>
    </location>
</feature>
<feature type="chain" id="PRO_5027064565" description="YHS domain-containing protein" evidence="1">
    <location>
        <begin position="25"/>
        <end position="200"/>
    </location>
</feature>
<evidence type="ECO:0000313" key="2">
    <source>
        <dbReference type="EMBL" id="QJR09125.1"/>
    </source>
</evidence>
<evidence type="ECO:0000313" key="3">
    <source>
        <dbReference type="Proteomes" id="UP000501534"/>
    </source>
</evidence>
<keyword evidence="1" id="KW-0732">Signal</keyword>
<evidence type="ECO:0000256" key="1">
    <source>
        <dbReference type="SAM" id="SignalP"/>
    </source>
</evidence>
<organism evidence="2 3">
    <name type="scientific">Usitatibacter rugosus</name>
    <dbReference type="NCBI Taxonomy" id="2732067"/>
    <lineage>
        <taxon>Bacteria</taxon>
        <taxon>Pseudomonadati</taxon>
        <taxon>Pseudomonadota</taxon>
        <taxon>Betaproteobacteria</taxon>
        <taxon>Nitrosomonadales</taxon>
        <taxon>Usitatibacteraceae</taxon>
        <taxon>Usitatibacter</taxon>
    </lineage>
</organism>